<evidence type="ECO:0000313" key="1">
    <source>
        <dbReference type="Proteomes" id="UP000095287"/>
    </source>
</evidence>
<dbReference type="AlphaFoldDB" id="A0A1I8AEF7"/>
<protein>
    <submittedName>
        <fullName evidence="2">F-box domain-containing protein</fullName>
    </submittedName>
</protein>
<proteinExistence type="predicted"/>
<organism evidence="1 2">
    <name type="scientific">Steinernema glaseri</name>
    <dbReference type="NCBI Taxonomy" id="37863"/>
    <lineage>
        <taxon>Eukaryota</taxon>
        <taxon>Metazoa</taxon>
        <taxon>Ecdysozoa</taxon>
        <taxon>Nematoda</taxon>
        <taxon>Chromadorea</taxon>
        <taxon>Rhabditida</taxon>
        <taxon>Tylenchina</taxon>
        <taxon>Panagrolaimomorpha</taxon>
        <taxon>Strongyloidoidea</taxon>
        <taxon>Steinernematidae</taxon>
        <taxon>Steinernema</taxon>
    </lineage>
</organism>
<reference evidence="2" key="1">
    <citation type="submission" date="2016-11" db="UniProtKB">
        <authorList>
            <consortium name="WormBaseParasite"/>
        </authorList>
    </citation>
    <scope>IDENTIFICATION</scope>
</reference>
<accession>A0A1I8AEF7</accession>
<sequence length="275" mass="32171">MDCVPICFIEEVLLQLEENQFYLICKFSSIWGEITDKELSRGRAYLHLYIESKGKAYFCVDDAHQKSVELDRIGQFVITYIDVEDVDGQEDEEDWNWLLSKLHPLTKKNFQLLLNFIRKPFPCYLALDFQTDPIHPLVQRLCLDLPRIAELVLLSQGSLSMDILTRSIERGTLSNLFCYINVTQKVLPALFKFVAFEKMEELYVDHSDDCPVSYETLLNGIIDAVQSRKRGCRISVDERYRHLCARLEEETARQKVTVRYYHNSIRNQLSVKSKK</sequence>
<dbReference type="WBParaSite" id="L893_g4614.t1">
    <property type="protein sequence ID" value="L893_g4614.t1"/>
    <property type="gene ID" value="L893_g4614"/>
</dbReference>
<name>A0A1I8AEF7_9BILA</name>
<dbReference type="Proteomes" id="UP000095287">
    <property type="component" value="Unplaced"/>
</dbReference>
<evidence type="ECO:0000313" key="2">
    <source>
        <dbReference type="WBParaSite" id="L893_g4614.t1"/>
    </source>
</evidence>
<keyword evidence="1" id="KW-1185">Reference proteome</keyword>